<sequence length="374" mass="40554">MRFALLGGDAESLPLAAAAVAAGHELTWQGDISRADREAFAWLAEVDAAEEWEDLLIAETADAILIGRGACGADLRARQVQELARLGRPMLVTFPLFDSVLTYFEVDMSRTEGGAILQYYNPLREVPAVAATLGWIAQGHPQFGRVEQITATRTLRDRSREQVLRSFAPDVDLLSYVAGKLNRLGAHAATGNDADYSALSVQLLGAAELPVRWHVEPPADAEGLNLQFICERGRETIRFDSQSDVGQTLQVGAAAAIGRFTSAIAAQDAAASNWLQALRAMELTDSIEISLRRGRMIDVHDQQLTEQLAFKGTMSAFGCAVLLLIIPGLLALGWLAGAVGIPLAEYWPHALLAILTIFLGLQFLPKLLYKAPKR</sequence>
<dbReference type="Proteomes" id="UP000317909">
    <property type="component" value="Chromosome"/>
</dbReference>
<proteinExistence type="predicted"/>
<keyword evidence="1" id="KW-1133">Transmembrane helix</keyword>
<gene>
    <name evidence="2" type="ORF">I41_18020</name>
</gene>
<feature type="transmembrane region" description="Helical" evidence="1">
    <location>
        <begin position="316"/>
        <end position="340"/>
    </location>
</feature>
<evidence type="ECO:0000256" key="1">
    <source>
        <dbReference type="SAM" id="Phobius"/>
    </source>
</evidence>
<protein>
    <submittedName>
        <fullName evidence="2">Uncharacterized protein</fullName>
    </submittedName>
</protein>
<keyword evidence="1" id="KW-0472">Membrane</keyword>
<keyword evidence="1" id="KW-0812">Transmembrane</keyword>
<dbReference type="AlphaFoldDB" id="A0A517TW71"/>
<keyword evidence="3" id="KW-1185">Reference proteome</keyword>
<organism evidence="2 3">
    <name type="scientific">Lacipirellula limnantheis</name>
    <dbReference type="NCBI Taxonomy" id="2528024"/>
    <lineage>
        <taxon>Bacteria</taxon>
        <taxon>Pseudomonadati</taxon>
        <taxon>Planctomycetota</taxon>
        <taxon>Planctomycetia</taxon>
        <taxon>Pirellulales</taxon>
        <taxon>Lacipirellulaceae</taxon>
        <taxon>Lacipirellula</taxon>
    </lineage>
</organism>
<feature type="transmembrane region" description="Helical" evidence="1">
    <location>
        <begin position="346"/>
        <end position="364"/>
    </location>
</feature>
<dbReference type="OrthoDB" id="247417at2"/>
<accession>A0A517TW71</accession>
<name>A0A517TW71_9BACT</name>
<dbReference type="KEGG" id="llh:I41_18020"/>
<dbReference type="EMBL" id="CP036339">
    <property type="protein sequence ID" value="QDT72620.1"/>
    <property type="molecule type" value="Genomic_DNA"/>
</dbReference>
<dbReference type="RefSeq" id="WP_145432168.1">
    <property type="nucleotide sequence ID" value="NZ_CP036339.1"/>
</dbReference>
<evidence type="ECO:0000313" key="3">
    <source>
        <dbReference type="Proteomes" id="UP000317909"/>
    </source>
</evidence>
<reference evidence="2 3" key="1">
    <citation type="submission" date="2019-02" db="EMBL/GenBank/DDBJ databases">
        <title>Deep-cultivation of Planctomycetes and their phenomic and genomic characterization uncovers novel biology.</title>
        <authorList>
            <person name="Wiegand S."/>
            <person name="Jogler M."/>
            <person name="Boedeker C."/>
            <person name="Pinto D."/>
            <person name="Vollmers J."/>
            <person name="Rivas-Marin E."/>
            <person name="Kohn T."/>
            <person name="Peeters S.H."/>
            <person name="Heuer A."/>
            <person name="Rast P."/>
            <person name="Oberbeckmann S."/>
            <person name="Bunk B."/>
            <person name="Jeske O."/>
            <person name="Meyerdierks A."/>
            <person name="Storesund J.E."/>
            <person name="Kallscheuer N."/>
            <person name="Luecker S."/>
            <person name="Lage O.M."/>
            <person name="Pohl T."/>
            <person name="Merkel B.J."/>
            <person name="Hornburger P."/>
            <person name="Mueller R.-W."/>
            <person name="Bruemmer F."/>
            <person name="Labrenz M."/>
            <person name="Spormann A.M."/>
            <person name="Op den Camp H."/>
            <person name="Overmann J."/>
            <person name="Amann R."/>
            <person name="Jetten M.S.M."/>
            <person name="Mascher T."/>
            <person name="Medema M.H."/>
            <person name="Devos D.P."/>
            <person name="Kaster A.-K."/>
            <person name="Ovreas L."/>
            <person name="Rohde M."/>
            <person name="Galperin M.Y."/>
            <person name="Jogler C."/>
        </authorList>
    </citation>
    <scope>NUCLEOTIDE SEQUENCE [LARGE SCALE GENOMIC DNA]</scope>
    <source>
        <strain evidence="2 3">I41</strain>
    </source>
</reference>
<evidence type="ECO:0000313" key="2">
    <source>
        <dbReference type="EMBL" id="QDT72620.1"/>
    </source>
</evidence>